<proteinExistence type="predicted"/>
<feature type="compositionally biased region" description="Polar residues" evidence="1">
    <location>
        <begin position="33"/>
        <end position="46"/>
    </location>
</feature>
<feature type="region of interest" description="Disordered" evidence="1">
    <location>
        <begin position="1"/>
        <end position="71"/>
    </location>
</feature>
<feature type="compositionally biased region" description="Polar residues" evidence="1">
    <location>
        <begin position="419"/>
        <end position="429"/>
    </location>
</feature>
<gene>
    <name evidence="2" type="ORF">LIER_34479</name>
</gene>
<organism evidence="2 3">
    <name type="scientific">Lithospermum erythrorhizon</name>
    <name type="common">Purple gromwell</name>
    <name type="synonym">Lithospermum officinale var. erythrorhizon</name>
    <dbReference type="NCBI Taxonomy" id="34254"/>
    <lineage>
        <taxon>Eukaryota</taxon>
        <taxon>Viridiplantae</taxon>
        <taxon>Streptophyta</taxon>
        <taxon>Embryophyta</taxon>
        <taxon>Tracheophyta</taxon>
        <taxon>Spermatophyta</taxon>
        <taxon>Magnoliopsida</taxon>
        <taxon>eudicotyledons</taxon>
        <taxon>Gunneridae</taxon>
        <taxon>Pentapetalae</taxon>
        <taxon>asterids</taxon>
        <taxon>lamiids</taxon>
        <taxon>Boraginales</taxon>
        <taxon>Boraginaceae</taxon>
        <taxon>Boraginoideae</taxon>
        <taxon>Lithospermeae</taxon>
        <taxon>Lithospermum</taxon>
    </lineage>
</organism>
<sequence length="632" mass="69461">MEPMEIDEGTVVPDTPDKSASQDTVRLGGLKSENWTMSSSVSNSRQFIPPRGIIRSSRSGNHASSSALRSGDSISTRNLLVRKERIDKVVPHENNNLDNPCCMQNKKPLVTFQSASSLVRPGLDLNGCSKERFFQSNLGATVAGEFKKGSVFEDARSSCGRENSPHVLQNVGKERTVSNVVIVDSSPDSVERQNTVNLPKPSRQKRFVRNGCISPMNIAKGKQPVENYKSGSKGMEESDYCPGADTASRDHIPVQNIGDYCSGSSKGKEVLVNNSDGSSELFKARTSASINEKNNRYSANRDSVPSFPCADGWVTTHSQSSQNNFLSPLSRDVHHIPIEDDNPYVVGQASGNKSLRKYNEFDASTGHLAMKPQFSRTNGRSHKAHKTLSKRQKQGSTLSTHAECSRSAADDSEIIEISSPRNDSRSQLTNNILPNAVGNNIVPVINIDEATPEVQHISPHSTGCSSNEDARTTQVELDERMARELQEQFYSEDYTVGTNEQIDAHIALSLQQQEESRRTVSRGRRPVSNPRVSSSGRSASRFPLLFGLTRTHAQAPTPSRVTRTRSAFTGRPHTLSSSRGRNSNIPSSRPRNPVFPAGMDIEARMHILEALESFSDMGVGNSFLQMQRDFNE</sequence>
<evidence type="ECO:0000313" key="2">
    <source>
        <dbReference type="EMBL" id="GAA0187191.1"/>
    </source>
</evidence>
<name>A0AAV3RZM7_LITER</name>
<feature type="compositionally biased region" description="Polar residues" evidence="1">
    <location>
        <begin position="574"/>
        <end position="590"/>
    </location>
</feature>
<feature type="region of interest" description="Disordered" evidence="1">
    <location>
        <begin position="553"/>
        <end position="593"/>
    </location>
</feature>
<comment type="caution">
    <text evidence="2">The sequence shown here is derived from an EMBL/GenBank/DDBJ whole genome shotgun (WGS) entry which is preliminary data.</text>
</comment>
<dbReference type="EMBL" id="BAABME010014460">
    <property type="protein sequence ID" value="GAA0187191.1"/>
    <property type="molecule type" value="Genomic_DNA"/>
</dbReference>
<evidence type="ECO:0000313" key="3">
    <source>
        <dbReference type="Proteomes" id="UP001454036"/>
    </source>
</evidence>
<dbReference type="Proteomes" id="UP001454036">
    <property type="component" value="Unassembled WGS sequence"/>
</dbReference>
<feature type="compositionally biased region" description="Low complexity" evidence="1">
    <location>
        <begin position="526"/>
        <end position="538"/>
    </location>
</feature>
<feature type="region of interest" description="Disordered" evidence="1">
    <location>
        <begin position="510"/>
        <end position="538"/>
    </location>
</feature>
<keyword evidence="3" id="KW-1185">Reference proteome</keyword>
<reference evidence="2 3" key="1">
    <citation type="submission" date="2024-01" db="EMBL/GenBank/DDBJ databases">
        <title>The complete chloroplast genome sequence of Lithospermum erythrorhizon: insights into the phylogenetic relationship among Boraginaceae species and the maternal lineages of purple gromwells.</title>
        <authorList>
            <person name="Okada T."/>
            <person name="Watanabe K."/>
        </authorList>
    </citation>
    <scope>NUCLEOTIDE SEQUENCE [LARGE SCALE GENOMIC DNA]</scope>
</reference>
<feature type="compositionally biased region" description="Basic residues" evidence="1">
    <location>
        <begin position="379"/>
        <end position="393"/>
    </location>
</feature>
<dbReference type="AlphaFoldDB" id="A0AAV3RZM7"/>
<feature type="compositionally biased region" description="Polar residues" evidence="1">
    <location>
        <begin position="553"/>
        <end position="567"/>
    </location>
</feature>
<evidence type="ECO:0000256" key="1">
    <source>
        <dbReference type="SAM" id="MobiDB-lite"/>
    </source>
</evidence>
<feature type="region of interest" description="Disordered" evidence="1">
    <location>
        <begin position="373"/>
        <end position="429"/>
    </location>
</feature>
<accession>A0AAV3RZM7</accession>
<feature type="compositionally biased region" description="Low complexity" evidence="1">
    <location>
        <begin position="55"/>
        <end position="67"/>
    </location>
</feature>
<protein>
    <submittedName>
        <fullName evidence="2">Uncharacterized protein</fullName>
    </submittedName>
</protein>